<feature type="domain" description="CBS" evidence="3">
    <location>
        <begin position="65"/>
        <end position="121"/>
    </location>
</feature>
<dbReference type="Pfam" id="PF00571">
    <property type="entry name" value="CBS"/>
    <property type="match status" value="2"/>
</dbReference>
<evidence type="ECO:0000313" key="4">
    <source>
        <dbReference type="EMBL" id="GAA2877049.1"/>
    </source>
</evidence>
<dbReference type="Gene3D" id="3.10.580.10">
    <property type="entry name" value="CBS-domain"/>
    <property type="match status" value="1"/>
</dbReference>
<dbReference type="InterPro" id="IPR046342">
    <property type="entry name" value="CBS_dom_sf"/>
</dbReference>
<sequence>MSTPAVVVPPFIAVRDVAKHMDYSGVGCVVVSDGQGVIGVVTDRDLALRVLARGSDGDTPVSRAMTTDPVTVRPDEDLDIAFDVLRRHPFRRLPVVDGGVVIGMVTVDDLLLRVHQVTTDLLRPVASAINEPQHPAGHLE</sequence>
<dbReference type="SUPFAM" id="SSF54631">
    <property type="entry name" value="CBS-domain pair"/>
    <property type="match status" value="1"/>
</dbReference>
<evidence type="ECO:0000256" key="2">
    <source>
        <dbReference type="PROSITE-ProRule" id="PRU00703"/>
    </source>
</evidence>
<dbReference type="EMBL" id="BAAAVI010000025">
    <property type="protein sequence ID" value="GAA2877049.1"/>
    <property type="molecule type" value="Genomic_DNA"/>
</dbReference>
<dbReference type="PROSITE" id="PS51371">
    <property type="entry name" value="CBS"/>
    <property type="match status" value="2"/>
</dbReference>
<dbReference type="PANTHER" id="PTHR43080">
    <property type="entry name" value="CBS DOMAIN-CONTAINING PROTEIN CBSX3, MITOCHONDRIAL"/>
    <property type="match status" value="1"/>
</dbReference>
<comment type="caution">
    <text evidence="4">The sequence shown here is derived from an EMBL/GenBank/DDBJ whole genome shotgun (WGS) entry which is preliminary data.</text>
</comment>
<keyword evidence="5" id="KW-1185">Reference proteome</keyword>
<dbReference type="InterPro" id="IPR000644">
    <property type="entry name" value="CBS_dom"/>
</dbReference>
<name>A0ABP6IEY7_9ACTN</name>
<proteinExistence type="predicted"/>
<reference evidence="5" key="1">
    <citation type="journal article" date="2019" name="Int. J. Syst. Evol. Microbiol.">
        <title>The Global Catalogue of Microorganisms (GCM) 10K type strain sequencing project: providing services to taxonomists for standard genome sequencing and annotation.</title>
        <authorList>
            <consortium name="The Broad Institute Genomics Platform"/>
            <consortium name="The Broad Institute Genome Sequencing Center for Infectious Disease"/>
            <person name="Wu L."/>
            <person name="Ma J."/>
        </authorList>
    </citation>
    <scope>NUCLEOTIDE SEQUENCE [LARGE SCALE GENOMIC DNA]</scope>
    <source>
        <strain evidence="5">JCM 6242</strain>
    </source>
</reference>
<dbReference type="InterPro" id="IPR051257">
    <property type="entry name" value="Diverse_CBS-Domain"/>
</dbReference>
<evidence type="ECO:0000313" key="5">
    <source>
        <dbReference type="Proteomes" id="UP001500831"/>
    </source>
</evidence>
<gene>
    <name evidence="4" type="ORF">GCM10010517_38400</name>
</gene>
<dbReference type="SMART" id="SM00116">
    <property type="entry name" value="CBS"/>
    <property type="match status" value="2"/>
</dbReference>
<evidence type="ECO:0000256" key="1">
    <source>
        <dbReference type="ARBA" id="ARBA00023122"/>
    </source>
</evidence>
<evidence type="ECO:0000259" key="3">
    <source>
        <dbReference type="PROSITE" id="PS51371"/>
    </source>
</evidence>
<protein>
    <submittedName>
        <fullName evidence="4">CBS domain-containing protein</fullName>
    </submittedName>
</protein>
<dbReference type="Proteomes" id="UP001500831">
    <property type="component" value="Unassembled WGS sequence"/>
</dbReference>
<keyword evidence="1 2" id="KW-0129">CBS domain</keyword>
<dbReference type="PANTHER" id="PTHR43080:SF2">
    <property type="entry name" value="CBS DOMAIN-CONTAINING PROTEIN"/>
    <property type="match status" value="1"/>
</dbReference>
<accession>A0ABP6IEY7</accession>
<feature type="domain" description="CBS" evidence="3">
    <location>
        <begin position="1"/>
        <end position="59"/>
    </location>
</feature>
<organism evidence="4 5">
    <name type="scientific">Streptosporangium fragile</name>
    <dbReference type="NCBI Taxonomy" id="46186"/>
    <lineage>
        <taxon>Bacteria</taxon>
        <taxon>Bacillati</taxon>
        <taxon>Actinomycetota</taxon>
        <taxon>Actinomycetes</taxon>
        <taxon>Streptosporangiales</taxon>
        <taxon>Streptosporangiaceae</taxon>
        <taxon>Streptosporangium</taxon>
    </lineage>
</organism>